<evidence type="ECO:0000256" key="2">
    <source>
        <dbReference type="ARBA" id="ARBA00022679"/>
    </source>
</evidence>
<keyword evidence="2" id="KW-0808">Transferase</keyword>
<evidence type="ECO:0000256" key="1">
    <source>
        <dbReference type="ARBA" id="ARBA00009156"/>
    </source>
</evidence>
<evidence type="ECO:0000256" key="3">
    <source>
        <dbReference type="ARBA" id="ARBA00022741"/>
    </source>
</evidence>
<dbReference type="Proteomes" id="UP000199382">
    <property type="component" value="Unassembled WGS sequence"/>
</dbReference>
<dbReference type="EMBL" id="FNEK01000101">
    <property type="protein sequence ID" value="SDL64856.1"/>
    <property type="molecule type" value="Genomic_DNA"/>
</dbReference>
<keyword evidence="9" id="KW-1185">Reference proteome</keyword>
<feature type="domain" description="Carbohydrate kinase FGGY N-terminal" evidence="6">
    <location>
        <begin position="5"/>
        <end position="246"/>
    </location>
</feature>
<evidence type="ECO:0000259" key="6">
    <source>
        <dbReference type="Pfam" id="PF00370"/>
    </source>
</evidence>
<keyword evidence="4 8" id="KW-0418">Kinase</keyword>
<dbReference type="PIRSF" id="PIRSF000538">
    <property type="entry name" value="GlpK"/>
    <property type="match status" value="1"/>
</dbReference>
<dbReference type="InterPro" id="IPR018484">
    <property type="entry name" value="FGGY_N"/>
</dbReference>
<evidence type="ECO:0000313" key="8">
    <source>
        <dbReference type="EMBL" id="SDL64856.1"/>
    </source>
</evidence>
<dbReference type="GO" id="GO:0019563">
    <property type="term" value="P:glycerol catabolic process"/>
    <property type="evidence" value="ECO:0007669"/>
    <property type="project" value="TreeGrafter"/>
</dbReference>
<name>A0A1G9LSB3_9RHOB</name>
<dbReference type="GO" id="GO:0005524">
    <property type="term" value="F:ATP binding"/>
    <property type="evidence" value="ECO:0007669"/>
    <property type="project" value="UniProtKB-KW"/>
</dbReference>
<keyword evidence="5" id="KW-0067">ATP-binding</keyword>
<evidence type="ECO:0000259" key="7">
    <source>
        <dbReference type="Pfam" id="PF02782"/>
    </source>
</evidence>
<dbReference type="InterPro" id="IPR018485">
    <property type="entry name" value="FGGY_C"/>
</dbReference>
<evidence type="ECO:0000256" key="4">
    <source>
        <dbReference type="ARBA" id="ARBA00022777"/>
    </source>
</evidence>
<gene>
    <name evidence="8" type="ORF">SAMN04488026_11013</name>
</gene>
<dbReference type="CDD" id="cd07769">
    <property type="entry name" value="ASKHA_NBD_FGGY_GK"/>
    <property type="match status" value="1"/>
</dbReference>
<dbReference type="Gene3D" id="3.30.420.40">
    <property type="match status" value="2"/>
</dbReference>
<reference evidence="8 9" key="1">
    <citation type="submission" date="2016-10" db="EMBL/GenBank/DDBJ databases">
        <authorList>
            <person name="de Groot N.N."/>
        </authorList>
    </citation>
    <scope>NUCLEOTIDE SEQUENCE [LARGE SCALE GENOMIC DNA]</scope>
    <source>
        <strain evidence="8 9">DSM 25294</strain>
    </source>
</reference>
<protein>
    <submittedName>
        <fullName evidence="8">Glycerol kinase</fullName>
    </submittedName>
</protein>
<dbReference type="OrthoDB" id="9805576at2"/>
<dbReference type="InterPro" id="IPR043129">
    <property type="entry name" value="ATPase_NBD"/>
</dbReference>
<organism evidence="8 9">
    <name type="scientific">Aliiruegeria lutimaris</name>
    <dbReference type="NCBI Taxonomy" id="571298"/>
    <lineage>
        <taxon>Bacteria</taxon>
        <taxon>Pseudomonadati</taxon>
        <taxon>Pseudomonadota</taxon>
        <taxon>Alphaproteobacteria</taxon>
        <taxon>Rhodobacterales</taxon>
        <taxon>Roseobacteraceae</taxon>
        <taxon>Aliiruegeria</taxon>
    </lineage>
</organism>
<dbReference type="InterPro" id="IPR000577">
    <property type="entry name" value="Carb_kinase_FGGY"/>
</dbReference>
<keyword evidence="3" id="KW-0547">Nucleotide-binding</keyword>
<dbReference type="SUPFAM" id="SSF53067">
    <property type="entry name" value="Actin-like ATPase domain"/>
    <property type="match status" value="2"/>
</dbReference>
<dbReference type="PANTHER" id="PTHR10196">
    <property type="entry name" value="SUGAR KINASE"/>
    <property type="match status" value="1"/>
</dbReference>
<dbReference type="GO" id="GO:0004370">
    <property type="term" value="F:glycerol kinase activity"/>
    <property type="evidence" value="ECO:0007669"/>
    <property type="project" value="TreeGrafter"/>
</dbReference>
<dbReference type="STRING" id="571298.SAMN04488026_11013"/>
<proteinExistence type="inferred from homology"/>
<dbReference type="Pfam" id="PF00370">
    <property type="entry name" value="FGGY_N"/>
    <property type="match status" value="1"/>
</dbReference>
<feature type="domain" description="Carbohydrate kinase FGGY C-terminal" evidence="7">
    <location>
        <begin position="256"/>
        <end position="442"/>
    </location>
</feature>
<dbReference type="GO" id="GO:0005829">
    <property type="term" value="C:cytosol"/>
    <property type="evidence" value="ECO:0007669"/>
    <property type="project" value="TreeGrafter"/>
</dbReference>
<evidence type="ECO:0000256" key="5">
    <source>
        <dbReference type="ARBA" id="ARBA00022840"/>
    </source>
</evidence>
<dbReference type="Pfam" id="PF02782">
    <property type="entry name" value="FGGY_C"/>
    <property type="match status" value="1"/>
</dbReference>
<dbReference type="AlphaFoldDB" id="A0A1G9LSB3"/>
<dbReference type="PANTHER" id="PTHR10196:SF69">
    <property type="entry name" value="GLYCEROL KINASE"/>
    <property type="match status" value="1"/>
</dbReference>
<evidence type="ECO:0000313" key="9">
    <source>
        <dbReference type="Proteomes" id="UP000199382"/>
    </source>
</evidence>
<accession>A0A1G9LSB3</accession>
<comment type="similarity">
    <text evidence="1">Belongs to the FGGY kinase family.</text>
</comment>
<dbReference type="RefSeq" id="WP_093164182.1">
    <property type="nucleotide sequence ID" value="NZ_FNEK01000101.1"/>
</dbReference>
<sequence length="490" mass="51646">MQRAVLAIDEGTTNSKAILVLESGEIVARGSCPVETRHPQSGWVEQDARQVWSSTVAAIRECLSNGPEVEIAAIGISNQRESIMTWDRQTGAPLGPLVTWQCRRTALACDALKAAGDEDEVISRTGLPLDPLFPATKVGWLLETHCAGKPAGDICIGTVDSWLIWNLSGGKVHACDASNAARTQLCNIADCQWDETLCRLFKVPMAALPQVHDSSHIFARTSGVDGLPDGVPVASAIGDSHGALFGHGAHHPGDGKVTFGTGSSVMTTLPEFIVPPKGLTTTIAWSLNGRPTYAFEGNILVSASILPWTAELLAQEDVTALLELAQTVESTLGVMLVPAHVGLGSPHWNSSARGLVCGLSFNTGKAHIARAAAESIAFQVADVFEIVEQNSGQGIGRLFVDGGPSRNPFLMGMVADFIDHPVIVGESAEASAQGAAYLAGLATGLWPDLETVGALEGHGRQIAPSIAAADREHARSEWRMAIARTTLVTE</sequence>